<protein>
    <submittedName>
        <fullName evidence="6">Crp/Fnr family transcriptional regulator</fullName>
    </submittedName>
</protein>
<dbReference type="InterPro" id="IPR000595">
    <property type="entry name" value="cNMP-bd_dom"/>
</dbReference>
<name>A0ABP9RD99_9GAMM</name>
<dbReference type="Gene3D" id="1.10.10.10">
    <property type="entry name" value="Winged helix-like DNA-binding domain superfamily/Winged helix DNA-binding domain"/>
    <property type="match status" value="1"/>
</dbReference>
<dbReference type="InterPro" id="IPR012318">
    <property type="entry name" value="HTH_CRP"/>
</dbReference>
<comment type="caution">
    <text evidence="6">The sequence shown here is derived from an EMBL/GenBank/DDBJ whole genome shotgun (WGS) entry which is preliminary data.</text>
</comment>
<evidence type="ECO:0000313" key="7">
    <source>
        <dbReference type="Proteomes" id="UP001500074"/>
    </source>
</evidence>
<dbReference type="SUPFAM" id="SSF46785">
    <property type="entry name" value="Winged helix' DNA-binding domain"/>
    <property type="match status" value="1"/>
</dbReference>
<dbReference type="PROSITE" id="PS50042">
    <property type="entry name" value="CNMP_BINDING_3"/>
    <property type="match status" value="1"/>
</dbReference>
<evidence type="ECO:0000259" key="5">
    <source>
        <dbReference type="PROSITE" id="PS51063"/>
    </source>
</evidence>
<gene>
    <name evidence="6" type="ORF">GCM10023342_16730</name>
</gene>
<organism evidence="6 7">
    <name type="scientific">Modicisalibacter zincidurans</name>
    <dbReference type="NCBI Taxonomy" id="1178777"/>
    <lineage>
        <taxon>Bacteria</taxon>
        <taxon>Pseudomonadati</taxon>
        <taxon>Pseudomonadota</taxon>
        <taxon>Gammaproteobacteria</taxon>
        <taxon>Oceanospirillales</taxon>
        <taxon>Halomonadaceae</taxon>
        <taxon>Modicisalibacter</taxon>
    </lineage>
</organism>
<dbReference type="Proteomes" id="UP001500074">
    <property type="component" value="Unassembled WGS sequence"/>
</dbReference>
<evidence type="ECO:0000313" key="6">
    <source>
        <dbReference type="EMBL" id="GAA5174836.1"/>
    </source>
</evidence>
<dbReference type="Pfam" id="PF13545">
    <property type="entry name" value="HTH_Crp_2"/>
    <property type="match status" value="1"/>
</dbReference>
<dbReference type="InterPro" id="IPR036388">
    <property type="entry name" value="WH-like_DNA-bd_sf"/>
</dbReference>
<dbReference type="InterPro" id="IPR036390">
    <property type="entry name" value="WH_DNA-bd_sf"/>
</dbReference>
<proteinExistence type="predicted"/>
<evidence type="ECO:0000256" key="1">
    <source>
        <dbReference type="ARBA" id="ARBA00023015"/>
    </source>
</evidence>
<evidence type="ECO:0000256" key="2">
    <source>
        <dbReference type="ARBA" id="ARBA00023125"/>
    </source>
</evidence>
<dbReference type="CDD" id="cd00038">
    <property type="entry name" value="CAP_ED"/>
    <property type="match status" value="1"/>
</dbReference>
<dbReference type="Gene3D" id="2.60.120.10">
    <property type="entry name" value="Jelly Rolls"/>
    <property type="match status" value="1"/>
</dbReference>
<reference evidence="7" key="1">
    <citation type="journal article" date="2019" name="Int. J. Syst. Evol. Microbiol.">
        <title>The Global Catalogue of Microorganisms (GCM) 10K type strain sequencing project: providing services to taxonomists for standard genome sequencing and annotation.</title>
        <authorList>
            <consortium name="The Broad Institute Genomics Platform"/>
            <consortium name="The Broad Institute Genome Sequencing Center for Infectious Disease"/>
            <person name="Wu L."/>
            <person name="Ma J."/>
        </authorList>
    </citation>
    <scope>NUCLEOTIDE SEQUENCE [LARGE SCALE GENOMIC DNA]</scope>
    <source>
        <strain evidence="7">JCM 18472</strain>
    </source>
</reference>
<dbReference type="InterPro" id="IPR014710">
    <property type="entry name" value="RmlC-like_jellyroll"/>
</dbReference>
<keyword evidence="3" id="KW-0804">Transcription</keyword>
<feature type="domain" description="Cyclic nucleotide-binding" evidence="4">
    <location>
        <begin position="1"/>
        <end position="77"/>
    </location>
</feature>
<sequence>MLRELEKNPYRAIVNQTLWSIGDRVDQLYTIKSGWAYTCRDNLDGNRQVVDILLPGDVLGLRELTFATHLSHARMLTEGVICPFPHHRIVDIIESSTPLTIALMASLSRQESMLSERMLMSVHRSARSRIAHFFVETFTRLNRVHTIELGCFYLPISQKVLGEILGLTSVHISRSLSALERDHVLIKHRDHVEILDREKLYEEADFDGRYLSDDMNGLRERLKQHQHC</sequence>
<evidence type="ECO:0000256" key="3">
    <source>
        <dbReference type="ARBA" id="ARBA00023163"/>
    </source>
</evidence>
<dbReference type="InterPro" id="IPR018490">
    <property type="entry name" value="cNMP-bd_dom_sf"/>
</dbReference>
<dbReference type="EMBL" id="BAABKI010000018">
    <property type="protein sequence ID" value="GAA5174836.1"/>
    <property type="molecule type" value="Genomic_DNA"/>
</dbReference>
<feature type="domain" description="HTH crp-type" evidence="5">
    <location>
        <begin position="124"/>
        <end position="198"/>
    </location>
</feature>
<keyword evidence="1" id="KW-0805">Transcription regulation</keyword>
<dbReference type="PROSITE" id="PS51063">
    <property type="entry name" value="HTH_CRP_2"/>
    <property type="match status" value="1"/>
</dbReference>
<dbReference type="SUPFAM" id="SSF51206">
    <property type="entry name" value="cAMP-binding domain-like"/>
    <property type="match status" value="1"/>
</dbReference>
<accession>A0ABP9RD99</accession>
<evidence type="ECO:0000259" key="4">
    <source>
        <dbReference type="PROSITE" id="PS50042"/>
    </source>
</evidence>
<keyword evidence="7" id="KW-1185">Reference proteome</keyword>
<keyword evidence="2" id="KW-0238">DNA-binding</keyword>
<dbReference type="Pfam" id="PF00027">
    <property type="entry name" value="cNMP_binding"/>
    <property type="match status" value="1"/>
</dbReference>
<dbReference type="SMART" id="SM00419">
    <property type="entry name" value="HTH_CRP"/>
    <property type="match status" value="1"/>
</dbReference>